<gene>
    <name evidence="7" type="ORF">SAMN02927897_00169</name>
</gene>
<keyword evidence="4" id="KW-0472">Membrane</keyword>
<evidence type="ECO:0000256" key="3">
    <source>
        <dbReference type="ARBA" id="ARBA00022729"/>
    </source>
</evidence>
<dbReference type="GO" id="GO:0009279">
    <property type="term" value="C:cell outer membrane"/>
    <property type="evidence" value="ECO:0007669"/>
    <property type="project" value="UniProtKB-SubCell"/>
</dbReference>
<reference evidence="7 8" key="1">
    <citation type="submission" date="2016-10" db="EMBL/GenBank/DDBJ databases">
        <authorList>
            <person name="Varghese N."/>
            <person name="Submissions S."/>
        </authorList>
    </citation>
    <scope>NUCLEOTIDE SEQUENCE [LARGE SCALE GENOMIC DNA]</scope>
    <source>
        <strain evidence="7 8">CGMCC 1.12102</strain>
    </source>
</reference>
<evidence type="ECO:0000256" key="5">
    <source>
        <dbReference type="ARBA" id="ARBA00023237"/>
    </source>
</evidence>
<name>A0A1G4X9U9_9ENTR</name>
<dbReference type="Pfam" id="PF06629">
    <property type="entry name" value="MipA"/>
    <property type="match status" value="1"/>
</dbReference>
<evidence type="ECO:0000256" key="6">
    <source>
        <dbReference type="SAM" id="SignalP"/>
    </source>
</evidence>
<accession>A0A1G4X9U9</accession>
<sequence length="263" mass="28964">MMIMRKTVLYSACPLLALFASTARADDTPAVQNGVTVGIGGEYAPRYSGSDKQRVQVVPLIQARDNALFFDSQKGLGYDLQTDNGFYLEHTLGYALGRADRDSGWRDGAENLKGMGNIDATLNTALAVGWQATDWLVLESKATLPLTDSQGVQYQASLTLLPVQTTRDTLAFQSAALFGDSRYMNTFYGVSQKQSLRSGYARYHAEQGFYGIDNSLTWSHQFDAHWGTLLSANYTWLNDHAADSPIVLRRNEGSAVIAITYTF</sequence>
<comment type="caution">
    <text evidence="7">The sequence shown here is derived from an EMBL/GenBank/DDBJ whole genome shotgun (WGS) entry which is preliminary data.</text>
</comment>
<keyword evidence="3 6" id="KW-0732">Signal</keyword>
<dbReference type="Proteomes" id="UP000183569">
    <property type="component" value="Unassembled WGS sequence"/>
</dbReference>
<keyword evidence="5" id="KW-0998">Cell outer membrane</keyword>
<feature type="chain" id="PRO_5032669590" evidence="6">
    <location>
        <begin position="26"/>
        <end position="263"/>
    </location>
</feature>
<proteinExistence type="inferred from homology"/>
<evidence type="ECO:0000256" key="1">
    <source>
        <dbReference type="ARBA" id="ARBA00004442"/>
    </source>
</evidence>
<dbReference type="PANTHER" id="PTHR38776:SF1">
    <property type="entry name" value="MLTA-INTERACTING PROTEIN-RELATED"/>
    <property type="match status" value="1"/>
</dbReference>
<comment type="similarity">
    <text evidence="2">Belongs to the MipA/OmpV family.</text>
</comment>
<dbReference type="InterPro" id="IPR010583">
    <property type="entry name" value="MipA"/>
</dbReference>
<evidence type="ECO:0000256" key="2">
    <source>
        <dbReference type="ARBA" id="ARBA00005722"/>
    </source>
</evidence>
<feature type="signal peptide" evidence="6">
    <location>
        <begin position="1"/>
        <end position="25"/>
    </location>
</feature>
<organism evidence="7 8">
    <name type="scientific">Kosakonia sacchari</name>
    <dbReference type="NCBI Taxonomy" id="1158459"/>
    <lineage>
        <taxon>Bacteria</taxon>
        <taxon>Pseudomonadati</taxon>
        <taxon>Pseudomonadota</taxon>
        <taxon>Gammaproteobacteria</taxon>
        <taxon>Enterobacterales</taxon>
        <taxon>Enterobacteriaceae</taxon>
        <taxon>Kosakonia</taxon>
    </lineage>
</organism>
<evidence type="ECO:0000313" key="7">
    <source>
        <dbReference type="EMBL" id="SCX38015.1"/>
    </source>
</evidence>
<dbReference type="PANTHER" id="PTHR38776">
    <property type="entry name" value="MLTA-INTERACTING PROTEIN-RELATED"/>
    <property type="match status" value="1"/>
</dbReference>
<protein>
    <submittedName>
        <fullName evidence="7">Outer membrane scaffolding protein for murein synthesis, MipA/OmpV family</fullName>
    </submittedName>
</protein>
<evidence type="ECO:0000313" key="8">
    <source>
        <dbReference type="Proteomes" id="UP000183569"/>
    </source>
</evidence>
<dbReference type="AlphaFoldDB" id="A0A1G4X9U9"/>
<evidence type="ECO:0000256" key="4">
    <source>
        <dbReference type="ARBA" id="ARBA00023136"/>
    </source>
</evidence>
<comment type="subcellular location">
    <subcellularLocation>
        <location evidence="1">Cell outer membrane</location>
    </subcellularLocation>
</comment>
<dbReference type="EMBL" id="FMUI01000002">
    <property type="protein sequence ID" value="SCX38015.1"/>
    <property type="molecule type" value="Genomic_DNA"/>
</dbReference>